<dbReference type="Proteomes" id="UP001279734">
    <property type="component" value="Unassembled WGS sequence"/>
</dbReference>
<dbReference type="InterPro" id="IPR001163">
    <property type="entry name" value="Sm_dom_euk/arc"/>
</dbReference>
<evidence type="ECO:0000256" key="7">
    <source>
        <dbReference type="ARBA" id="ARBA00022694"/>
    </source>
</evidence>
<keyword evidence="12" id="KW-0687">Ribonucleoprotein</keyword>
<feature type="domain" description="Sm" evidence="13">
    <location>
        <begin position="294"/>
        <end position="366"/>
    </location>
</feature>
<dbReference type="GO" id="GO:0046540">
    <property type="term" value="C:U4/U6 x U5 tri-snRNP complex"/>
    <property type="evidence" value="ECO:0007669"/>
    <property type="project" value="TreeGrafter"/>
</dbReference>
<keyword evidence="11" id="KW-0539">Nucleus</keyword>
<dbReference type="Gene3D" id="2.30.30.100">
    <property type="match status" value="1"/>
</dbReference>
<keyword evidence="8" id="KW-0747">Spliceosome</keyword>
<sequence length="371" mass="39956">MSTVANQQSNLVAALGNRDSADLHTGSANFHNFNSPLQLGNNALRSIFQPHHDQIPTNSIDQTANIVQGMPASLEFDQLKHKMGVIGVGEFAASNDNSMIFPIISGGLRNSSIDLQKAQSKGALGNQSSFEAVPLYSDYFPSKNCYQPAISPSVNPTDNASTSLLSNSLAQSMNYTVGQVWEGHKLDVLHHSDFIDSSMNSSTGICPSQKGTNFIGKAECDLIAQRCVDSLTCLHSVVENSATQTAINLKQEDLMEQARALGYSVNGSGSLEDEPDGATLKALQPETDIFLHSSTVTNFELSSLCLYKVTLNSGVDYRGILACLDGYMNIAMEQTEEYVNGQLKNKYGDAFIRGNNVLYISTSKTTMADGA</sequence>
<evidence type="ECO:0000313" key="14">
    <source>
        <dbReference type="EMBL" id="GMH12479.1"/>
    </source>
</evidence>
<proteinExistence type="inferred from homology"/>
<dbReference type="GO" id="GO:0005688">
    <property type="term" value="C:U6 snRNP"/>
    <property type="evidence" value="ECO:0007669"/>
    <property type="project" value="TreeGrafter"/>
</dbReference>
<evidence type="ECO:0000256" key="11">
    <source>
        <dbReference type="ARBA" id="ARBA00023242"/>
    </source>
</evidence>
<dbReference type="InterPro" id="IPR010920">
    <property type="entry name" value="LSM_dom_sf"/>
</dbReference>
<keyword evidence="7" id="KW-0819">tRNA processing</keyword>
<comment type="subcellular location">
    <subcellularLocation>
        <location evidence="2">Cytoplasm</location>
    </subcellularLocation>
    <subcellularLocation>
        <location evidence="1">Nucleus</location>
    </subcellularLocation>
</comment>
<keyword evidence="10" id="KW-0508">mRNA splicing</keyword>
<dbReference type="InterPro" id="IPR016487">
    <property type="entry name" value="Lsm6/sSmF"/>
</dbReference>
<dbReference type="GO" id="GO:0005681">
    <property type="term" value="C:spliceosomal complex"/>
    <property type="evidence" value="ECO:0007669"/>
    <property type="project" value="UniProtKB-KW"/>
</dbReference>
<evidence type="ECO:0000259" key="13">
    <source>
        <dbReference type="PROSITE" id="PS52002"/>
    </source>
</evidence>
<evidence type="ECO:0000256" key="4">
    <source>
        <dbReference type="ARBA" id="ARBA00022490"/>
    </source>
</evidence>
<evidence type="ECO:0000256" key="5">
    <source>
        <dbReference type="ARBA" id="ARBA00022552"/>
    </source>
</evidence>
<dbReference type="CDD" id="cd01726">
    <property type="entry name" value="LSm6"/>
    <property type="match status" value="1"/>
</dbReference>
<accession>A0AAD3XQ11</accession>
<reference evidence="14" key="1">
    <citation type="submission" date="2023-05" db="EMBL/GenBank/DDBJ databases">
        <title>Nepenthes gracilis genome sequencing.</title>
        <authorList>
            <person name="Fukushima K."/>
        </authorList>
    </citation>
    <scope>NUCLEOTIDE SEQUENCE</scope>
    <source>
        <strain evidence="14">SING2019-196</strain>
    </source>
</reference>
<organism evidence="14 15">
    <name type="scientific">Nepenthes gracilis</name>
    <name type="common">Slender pitcher plant</name>
    <dbReference type="NCBI Taxonomy" id="150966"/>
    <lineage>
        <taxon>Eukaryota</taxon>
        <taxon>Viridiplantae</taxon>
        <taxon>Streptophyta</taxon>
        <taxon>Embryophyta</taxon>
        <taxon>Tracheophyta</taxon>
        <taxon>Spermatophyta</taxon>
        <taxon>Magnoliopsida</taxon>
        <taxon>eudicotyledons</taxon>
        <taxon>Gunneridae</taxon>
        <taxon>Pentapetalae</taxon>
        <taxon>Caryophyllales</taxon>
        <taxon>Nepenthaceae</taxon>
        <taxon>Nepenthes</taxon>
    </lineage>
</organism>
<keyword evidence="9" id="KW-0694">RNA-binding</keyword>
<dbReference type="GO" id="GO:0005730">
    <property type="term" value="C:nucleolus"/>
    <property type="evidence" value="ECO:0007669"/>
    <property type="project" value="TreeGrafter"/>
</dbReference>
<keyword evidence="15" id="KW-1185">Reference proteome</keyword>
<comment type="similarity">
    <text evidence="3">Belongs to the snRNP Sm proteins family. SmF/LSm6 subfamily.</text>
</comment>
<dbReference type="GO" id="GO:0000398">
    <property type="term" value="P:mRNA splicing, via spliceosome"/>
    <property type="evidence" value="ECO:0007669"/>
    <property type="project" value="InterPro"/>
</dbReference>
<keyword evidence="6" id="KW-0507">mRNA processing</keyword>
<dbReference type="PROSITE" id="PS52002">
    <property type="entry name" value="SM"/>
    <property type="match status" value="1"/>
</dbReference>
<evidence type="ECO:0000256" key="1">
    <source>
        <dbReference type="ARBA" id="ARBA00004123"/>
    </source>
</evidence>
<dbReference type="AlphaFoldDB" id="A0AAD3XQ11"/>
<dbReference type="SMART" id="SM00651">
    <property type="entry name" value="Sm"/>
    <property type="match status" value="1"/>
</dbReference>
<evidence type="ECO:0000313" key="15">
    <source>
        <dbReference type="Proteomes" id="UP001279734"/>
    </source>
</evidence>
<evidence type="ECO:0000256" key="9">
    <source>
        <dbReference type="ARBA" id="ARBA00022884"/>
    </source>
</evidence>
<gene>
    <name evidence="14" type="ORF">Nepgr_014320</name>
</gene>
<dbReference type="GO" id="GO:0000932">
    <property type="term" value="C:P-body"/>
    <property type="evidence" value="ECO:0007669"/>
    <property type="project" value="TreeGrafter"/>
</dbReference>
<dbReference type="PANTHER" id="PTHR11021">
    <property type="entry name" value="SMALL NUCLEAR RIBONUCLEOPROTEIN F SNRNP-F"/>
    <property type="match status" value="1"/>
</dbReference>
<dbReference type="Pfam" id="PF01423">
    <property type="entry name" value="LSM"/>
    <property type="match status" value="1"/>
</dbReference>
<dbReference type="GO" id="GO:0008033">
    <property type="term" value="P:tRNA processing"/>
    <property type="evidence" value="ECO:0007669"/>
    <property type="project" value="UniProtKB-KW"/>
</dbReference>
<dbReference type="GO" id="GO:0005732">
    <property type="term" value="C:sno(s)RNA-containing ribonucleoprotein complex"/>
    <property type="evidence" value="ECO:0007669"/>
    <property type="project" value="TreeGrafter"/>
</dbReference>
<dbReference type="EMBL" id="BSYO01000012">
    <property type="protein sequence ID" value="GMH12479.1"/>
    <property type="molecule type" value="Genomic_DNA"/>
</dbReference>
<dbReference type="GO" id="GO:0003723">
    <property type="term" value="F:RNA binding"/>
    <property type="evidence" value="ECO:0007669"/>
    <property type="project" value="UniProtKB-KW"/>
</dbReference>
<dbReference type="InterPro" id="IPR047575">
    <property type="entry name" value="Sm"/>
</dbReference>
<evidence type="ECO:0000256" key="2">
    <source>
        <dbReference type="ARBA" id="ARBA00004496"/>
    </source>
</evidence>
<name>A0AAD3XQ11_NEPGR</name>
<keyword evidence="5" id="KW-0698">rRNA processing</keyword>
<dbReference type="SUPFAM" id="SSF50182">
    <property type="entry name" value="Sm-like ribonucleoproteins"/>
    <property type="match status" value="1"/>
</dbReference>
<evidence type="ECO:0000256" key="6">
    <source>
        <dbReference type="ARBA" id="ARBA00022664"/>
    </source>
</evidence>
<comment type="caution">
    <text evidence="14">The sequence shown here is derived from an EMBL/GenBank/DDBJ whole genome shotgun (WGS) entry which is preliminary data.</text>
</comment>
<dbReference type="GO" id="GO:0030490">
    <property type="term" value="P:maturation of SSU-rRNA"/>
    <property type="evidence" value="ECO:0007669"/>
    <property type="project" value="TreeGrafter"/>
</dbReference>
<dbReference type="PANTHER" id="PTHR11021:SF1">
    <property type="entry name" value="U6 SNRNA-ASSOCIATED SM-LIKE PROTEIN LSM6"/>
    <property type="match status" value="1"/>
</dbReference>
<evidence type="ECO:0000256" key="10">
    <source>
        <dbReference type="ARBA" id="ARBA00023187"/>
    </source>
</evidence>
<evidence type="ECO:0000256" key="8">
    <source>
        <dbReference type="ARBA" id="ARBA00022728"/>
    </source>
</evidence>
<evidence type="ECO:0000256" key="12">
    <source>
        <dbReference type="ARBA" id="ARBA00023274"/>
    </source>
</evidence>
<keyword evidence="4" id="KW-0963">Cytoplasm</keyword>
<evidence type="ECO:0000256" key="3">
    <source>
        <dbReference type="ARBA" id="ARBA00007927"/>
    </source>
</evidence>
<protein>
    <recommendedName>
        <fullName evidence="13">Sm domain-containing protein</fullName>
    </recommendedName>
</protein>